<dbReference type="EMBL" id="CAUWAG010000018">
    <property type="protein sequence ID" value="CAJ2511108.1"/>
    <property type="molecule type" value="Genomic_DNA"/>
</dbReference>
<keyword evidence="4" id="KW-1185">Reference proteome</keyword>
<keyword evidence="2" id="KW-0472">Membrane</keyword>
<dbReference type="Proteomes" id="UP001295740">
    <property type="component" value="Unassembled WGS sequence"/>
</dbReference>
<keyword evidence="2" id="KW-1133">Transmembrane helix</keyword>
<organism evidence="3 4">
    <name type="scientific">Anthostomella pinea</name>
    <dbReference type="NCBI Taxonomy" id="933095"/>
    <lineage>
        <taxon>Eukaryota</taxon>
        <taxon>Fungi</taxon>
        <taxon>Dikarya</taxon>
        <taxon>Ascomycota</taxon>
        <taxon>Pezizomycotina</taxon>
        <taxon>Sordariomycetes</taxon>
        <taxon>Xylariomycetidae</taxon>
        <taxon>Xylariales</taxon>
        <taxon>Xylariaceae</taxon>
        <taxon>Anthostomella</taxon>
    </lineage>
</organism>
<feature type="region of interest" description="Disordered" evidence="1">
    <location>
        <begin position="92"/>
        <end position="125"/>
    </location>
</feature>
<reference evidence="3" key="1">
    <citation type="submission" date="2023-10" db="EMBL/GenBank/DDBJ databases">
        <authorList>
            <person name="Hackl T."/>
        </authorList>
    </citation>
    <scope>NUCLEOTIDE SEQUENCE</scope>
</reference>
<feature type="compositionally biased region" description="Polar residues" evidence="1">
    <location>
        <begin position="1"/>
        <end position="14"/>
    </location>
</feature>
<feature type="region of interest" description="Disordered" evidence="1">
    <location>
        <begin position="1"/>
        <end position="22"/>
    </location>
</feature>
<evidence type="ECO:0000313" key="4">
    <source>
        <dbReference type="Proteomes" id="UP001295740"/>
    </source>
</evidence>
<dbReference type="AlphaFoldDB" id="A0AAI8VU46"/>
<gene>
    <name evidence="3" type="ORF">KHLLAP_LOCUS11576</name>
</gene>
<keyword evidence="2" id="KW-0812">Transmembrane</keyword>
<feature type="compositionally biased region" description="Acidic residues" evidence="1">
    <location>
        <begin position="100"/>
        <end position="117"/>
    </location>
</feature>
<comment type="caution">
    <text evidence="3">The sequence shown here is derived from an EMBL/GenBank/DDBJ whole genome shotgun (WGS) entry which is preliminary data.</text>
</comment>
<protein>
    <submittedName>
        <fullName evidence="3">Uu.00g067330.m01.CDS01</fullName>
    </submittedName>
</protein>
<evidence type="ECO:0000256" key="2">
    <source>
        <dbReference type="SAM" id="Phobius"/>
    </source>
</evidence>
<evidence type="ECO:0000256" key="1">
    <source>
        <dbReference type="SAM" id="MobiDB-lite"/>
    </source>
</evidence>
<evidence type="ECO:0000313" key="3">
    <source>
        <dbReference type="EMBL" id="CAJ2511108.1"/>
    </source>
</evidence>
<accession>A0AAI8VU46</accession>
<proteinExistence type="predicted"/>
<feature type="transmembrane region" description="Helical" evidence="2">
    <location>
        <begin position="177"/>
        <end position="196"/>
    </location>
</feature>
<sequence>MAYSYSHTNSNTLTLLPDKTRTNQDQLPWGAVRYNNPSRRPFGAFASCHAPIPPPLSARFCIPPEEAERKRKNDEWVARQLELYAMPGAAWVSRDGTRQEEEEEDDDGGEEGSEAESDGARGMTTTTTSVPLKQLLYHAFRAEVSRGGQRSLLLFLQHVQQLASSIASSQRLRPIKLALLVVATIWVLGMGVLYAAEALLEEDDGKLKGELGYVLVPDFKSWSVAQPQRC</sequence>
<name>A0AAI8VU46_9PEZI</name>